<dbReference type="EMBL" id="JABWDY010006630">
    <property type="protein sequence ID" value="KAF5203552.1"/>
    <property type="molecule type" value="Genomic_DNA"/>
</dbReference>
<comment type="caution">
    <text evidence="2">The sequence shown here is derived from an EMBL/GenBank/DDBJ whole genome shotgun (WGS) entry which is preliminary data.</text>
</comment>
<evidence type="ECO:0000313" key="2">
    <source>
        <dbReference type="EMBL" id="KAF5203552.1"/>
    </source>
</evidence>
<name>A0A7J6X5B8_THATH</name>
<dbReference type="Pfam" id="PF00917">
    <property type="entry name" value="MATH"/>
    <property type="match status" value="1"/>
</dbReference>
<dbReference type="InterPro" id="IPR002083">
    <property type="entry name" value="MATH/TRAF_dom"/>
</dbReference>
<dbReference type="PROSITE" id="PS50144">
    <property type="entry name" value="MATH"/>
    <property type="match status" value="2"/>
</dbReference>
<dbReference type="InterPro" id="IPR008974">
    <property type="entry name" value="TRAF-like"/>
</dbReference>
<dbReference type="AlphaFoldDB" id="A0A7J6X5B8"/>
<dbReference type="Pfam" id="PF22486">
    <property type="entry name" value="MATH_2"/>
    <property type="match status" value="1"/>
</dbReference>
<dbReference type="Gene3D" id="2.60.210.10">
    <property type="entry name" value="Apoptosis, Tumor Necrosis Factor Receptor Associated Protein 2, Chain A"/>
    <property type="match status" value="2"/>
</dbReference>
<organism evidence="2 3">
    <name type="scientific">Thalictrum thalictroides</name>
    <name type="common">Rue-anemone</name>
    <name type="synonym">Anemone thalictroides</name>
    <dbReference type="NCBI Taxonomy" id="46969"/>
    <lineage>
        <taxon>Eukaryota</taxon>
        <taxon>Viridiplantae</taxon>
        <taxon>Streptophyta</taxon>
        <taxon>Embryophyta</taxon>
        <taxon>Tracheophyta</taxon>
        <taxon>Spermatophyta</taxon>
        <taxon>Magnoliopsida</taxon>
        <taxon>Ranunculales</taxon>
        <taxon>Ranunculaceae</taxon>
        <taxon>Thalictroideae</taxon>
        <taxon>Thalictrum</taxon>
    </lineage>
</organism>
<evidence type="ECO:0000313" key="3">
    <source>
        <dbReference type="Proteomes" id="UP000554482"/>
    </source>
</evidence>
<dbReference type="Proteomes" id="UP000554482">
    <property type="component" value="Unassembled WGS sequence"/>
</dbReference>
<protein>
    <submittedName>
        <fullName evidence="2">Traf-like family protein</fullName>
    </submittedName>
</protein>
<dbReference type="OrthoDB" id="192247at2759"/>
<dbReference type="CDD" id="cd00121">
    <property type="entry name" value="MATH"/>
    <property type="match status" value="2"/>
</dbReference>
<reference evidence="2 3" key="1">
    <citation type="submission" date="2020-06" db="EMBL/GenBank/DDBJ databases">
        <title>Transcriptomic and genomic resources for Thalictrum thalictroides and T. hernandezii: Facilitating candidate gene discovery in an emerging model plant lineage.</title>
        <authorList>
            <person name="Arias T."/>
            <person name="Riano-Pachon D.M."/>
            <person name="Di Stilio V.S."/>
        </authorList>
    </citation>
    <scope>NUCLEOTIDE SEQUENCE [LARGE SCALE GENOMIC DNA]</scope>
    <source>
        <strain evidence="3">cv. WT478/WT964</strain>
        <tissue evidence="2">Leaves</tissue>
    </source>
</reference>
<dbReference type="PANTHER" id="PTHR46162">
    <property type="entry name" value="TRAF-LIKE FAMILY PROTEIN"/>
    <property type="match status" value="1"/>
</dbReference>
<dbReference type="PANTHER" id="PTHR46162:SF2">
    <property type="entry name" value="ANKYRIN REPEAT-CONTAINING PROTEIN-RELATED"/>
    <property type="match status" value="1"/>
</dbReference>
<feature type="domain" description="MATH" evidence="1">
    <location>
        <begin position="187"/>
        <end position="344"/>
    </location>
</feature>
<sequence length="357" mass="40322">MASLPTTCPEATDASKLTTGLGIQAEILAKDAPKLSLTLKIEDFSLLTSSQKLVKSMGFPYGGYRWRLYIYPEGPPKERVCFALEFDGRSDHSPLPCGFKVDAKFNVYIFNHLNNNFVNISGNQGSAVRFVARKSFTWSHPGLPMALLTNPAIGYLFCDQCTFGIEVLLCDDVCRRDVLSRMNGEVTGSFTFELKPFSQKFLELQNLPNRDAGVSPHFVFGDYKCLIMYSLYDRNGKLGDGPLMQSTSPDFNKNSAETDWFLSLRINLMPLQFDYDEYKCKKLEAKVLLRVKDQSLSGDHVQVEDHRWFGARSLCWPRFMEVATITNPNKGFLVNDTLIIEAEVSIQSSLDRTYISQ</sequence>
<accession>A0A7J6X5B8</accession>
<keyword evidence="3" id="KW-1185">Reference proteome</keyword>
<proteinExistence type="predicted"/>
<feature type="domain" description="MATH" evidence="1">
    <location>
        <begin position="34"/>
        <end position="167"/>
    </location>
</feature>
<dbReference type="SUPFAM" id="SSF49599">
    <property type="entry name" value="TRAF domain-like"/>
    <property type="match status" value="2"/>
</dbReference>
<evidence type="ECO:0000259" key="1">
    <source>
        <dbReference type="PROSITE" id="PS50144"/>
    </source>
</evidence>
<gene>
    <name evidence="2" type="ORF">FRX31_006864</name>
</gene>